<feature type="region of interest" description="Disordered" evidence="6">
    <location>
        <begin position="1"/>
        <end position="81"/>
    </location>
</feature>
<dbReference type="InParanoid" id="F4RAR8"/>
<dbReference type="PANTHER" id="PTHR43811">
    <property type="entry name" value="FKBP-TYPE PEPTIDYL-PROLYL CIS-TRANS ISOMERASE FKPA"/>
    <property type="match status" value="1"/>
</dbReference>
<dbReference type="GO" id="GO:0005730">
    <property type="term" value="C:nucleolus"/>
    <property type="evidence" value="ECO:0007669"/>
    <property type="project" value="TreeGrafter"/>
</dbReference>
<gene>
    <name evidence="8" type="ORF">MELLADRAFT_47062</name>
</gene>
<dbReference type="FunFam" id="3.10.50.40:FF:000006">
    <property type="entry name" value="Peptidyl-prolyl cis-trans isomerase"/>
    <property type="match status" value="1"/>
</dbReference>
<evidence type="ECO:0000256" key="3">
    <source>
        <dbReference type="ARBA" id="ARBA00023110"/>
    </source>
</evidence>
<dbReference type="AlphaFoldDB" id="F4RAR8"/>
<dbReference type="Pfam" id="PF00254">
    <property type="entry name" value="FKBP_C"/>
    <property type="match status" value="1"/>
</dbReference>
<dbReference type="EC" id="5.2.1.8" evidence="2 5"/>
<feature type="compositionally biased region" description="Basic and acidic residues" evidence="6">
    <location>
        <begin position="44"/>
        <end position="62"/>
    </location>
</feature>
<reference evidence="9" key="1">
    <citation type="journal article" date="2011" name="Proc. Natl. Acad. Sci. U.S.A.">
        <title>Obligate biotrophy features unraveled by the genomic analysis of rust fungi.</title>
        <authorList>
            <person name="Duplessis S."/>
            <person name="Cuomo C.A."/>
            <person name="Lin Y.-C."/>
            <person name="Aerts A."/>
            <person name="Tisserant E."/>
            <person name="Veneault-Fourrey C."/>
            <person name="Joly D.L."/>
            <person name="Hacquard S."/>
            <person name="Amselem J."/>
            <person name="Cantarel B.L."/>
            <person name="Chiu R."/>
            <person name="Coutinho P.M."/>
            <person name="Feau N."/>
            <person name="Field M."/>
            <person name="Frey P."/>
            <person name="Gelhaye E."/>
            <person name="Goldberg J."/>
            <person name="Grabherr M.G."/>
            <person name="Kodira C.D."/>
            <person name="Kohler A."/>
            <person name="Kuees U."/>
            <person name="Lindquist E.A."/>
            <person name="Lucas S.M."/>
            <person name="Mago R."/>
            <person name="Mauceli E."/>
            <person name="Morin E."/>
            <person name="Murat C."/>
            <person name="Pangilinan J.L."/>
            <person name="Park R."/>
            <person name="Pearson M."/>
            <person name="Quesneville H."/>
            <person name="Rouhier N."/>
            <person name="Sakthikumar S."/>
            <person name="Salamov A.A."/>
            <person name="Schmutz J."/>
            <person name="Selles B."/>
            <person name="Shapiro H."/>
            <person name="Tanguay P."/>
            <person name="Tuskan G.A."/>
            <person name="Henrissat B."/>
            <person name="Van de Peer Y."/>
            <person name="Rouze P."/>
            <person name="Ellis J.G."/>
            <person name="Dodds P.N."/>
            <person name="Schein J.E."/>
            <person name="Zhong S."/>
            <person name="Hamelin R.C."/>
            <person name="Grigoriev I.V."/>
            <person name="Szabo L.J."/>
            <person name="Martin F."/>
        </authorList>
    </citation>
    <scope>NUCLEOTIDE SEQUENCE [LARGE SCALE GENOMIC DNA]</scope>
    <source>
        <strain evidence="9">98AG31 / pathotype 3-4-7</strain>
    </source>
</reference>
<evidence type="ECO:0000256" key="4">
    <source>
        <dbReference type="ARBA" id="ARBA00023235"/>
    </source>
</evidence>
<dbReference type="InterPro" id="IPR001179">
    <property type="entry name" value="PPIase_FKBP_dom"/>
</dbReference>
<feature type="compositionally biased region" description="Basic residues" evidence="6">
    <location>
        <begin position="19"/>
        <end position="28"/>
    </location>
</feature>
<dbReference type="GeneID" id="18928395"/>
<dbReference type="KEGG" id="mlr:MELLADRAFT_47062"/>
<name>F4RAR8_MELLP</name>
<dbReference type="STRING" id="747676.F4RAR8"/>
<keyword evidence="3 5" id="KW-0697">Rotamase</keyword>
<organism evidence="9">
    <name type="scientific">Melampsora larici-populina (strain 98AG31 / pathotype 3-4-7)</name>
    <name type="common">Poplar leaf rust fungus</name>
    <dbReference type="NCBI Taxonomy" id="747676"/>
    <lineage>
        <taxon>Eukaryota</taxon>
        <taxon>Fungi</taxon>
        <taxon>Dikarya</taxon>
        <taxon>Basidiomycota</taxon>
        <taxon>Pucciniomycotina</taxon>
        <taxon>Pucciniomycetes</taxon>
        <taxon>Pucciniales</taxon>
        <taxon>Melampsoraceae</taxon>
        <taxon>Melampsora</taxon>
    </lineage>
</organism>
<feature type="domain" description="PPIase FKBP-type" evidence="7">
    <location>
        <begin position="101"/>
        <end position="188"/>
    </location>
</feature>
<dbReference type="OrthoDB" id="1902587at2759"/>
<comment type="catalytic activity">
    <reaction evidence="1 5">
        <text>[protein]-peptidylproline (omega=180) = [protein]-peptidylproline (omega=0)</text>
        <dbReference type="Rhea" id="RHEA:16237"/>
        <dbReference type="Rhea" id="RHEA-COMP:10747"/>
        <dbReference type="Rhea" id="RHEA-COMP:10748"/>
        <dbReference type="ChEBI" id="CHEBI:83833"/>
        <dbReference type="ChEBI" id="CHEBI:83834"/>
        <dbReference type="EC" id="5.2.1.8"/>
    </reaction>
</comment>
<dbReference type="SUPFAM" id="SSF54534">
    <property type="entry name" value="FKBP-like"/>
    <property type="match status" value="1"/>
</dbReference>
<evidence type="ECO:0000259" key="7">
    <source>
        <dbReference type="PROSITE" id="PS50059"/>
    </source>
</evidence>
<keyword evidence="4 5" id="KW-0413">Isomerase</keyword>
<dbReference type="GO" id="GO:0000785">
    <property type="term" value="C:chromatin"/>
    <property type="evidence" value="ECO:0007669"/>
    <property type="project" value="TreeGrafter"/>
</dbReference>
<dbReference type="VEuPathDB" id="FungiDB:MELLADRAFT_47062"/>
<dbReference type="InterPro" id="IPR046357">
    <property type="entry name" value="PPIase_dom_sf"/>
</dbReference>
<evidence type="ECO:0000256" key="1">
    <source>
        <dbReference type="ARBA" id="ARBA00000971"/>
    </source>
</evidence>
<keyword evidence="9" id="KW-1185">Reference proteome</keyword>
<evidence type="ECO:0000313" key="9">
    <source>
        <dbReference type="Proteomes" id="UP000001072"/>
    </source>
</evidence>
<dbReference type="GO" id="GO:0003755">
    <property type="term" value="F:peptidyl-prolyl cis-trans isomerase activity"/>
    <property type="evidence" value="ECO:0007669"/>
    <property type="project" value="UniProtKB-KW"/>
</dbReference>
<evidence type="ECO:0000256" key="6">
    <source>
        <dbReference type="SAM" id="MobiDB-lite"/>
    </source>
</evidence>
<evidence type="ECO:0000256" key="2">
    <source>
        <dbReference type="ARBA" id="ARBA00013194"/>
    </source>
</evidence>
<dbReference type="PANTHER" id="PTHR43811:SF19">
    <property type="entry name" value="39 KDA FK506-BINDING NUCLEAR PROTEIN"/>
    <property type="match status" value="1"/>
</dbReference>
<dbReference type="eggNOG" id="KOG0552">
    <property type="taxonomic scope" value="Eukaryota"/>
</dbReference>
<sequence>MGDISMGGSEIDTSNLSKNQKKKLAKKLKAADGTSVPTKTENTPQKEKNEKKPANESAKKSSEAGSAKKPSKPESTKTITTSSGLKIIDAKVGEGAEAKAGQTVSMRYIGKLDNGKVFDSNTRGEAFRFKLGKGEVIKGWDEGIKGMKIGGERKLIIPSGLAYGKRGSPPEIPANATLTFEVKLLSIK</sequence>
<dbReference type="PROSITE" id="PS50059">
    <property type="entry name" value="FKBP_PPIASE"/>
    <property type="match status" value="1"/>
</dbReference>
<evidence type="ECO:0000256" key="5">
    <source>
        <dbReference type="PROSITE-ProRule" id="PRU00277"/>
    </source>
</evidence>
<dbReference type="RefSeq" id="XP_007406201.1">
    <property type="nucleotide sequence ID" value="XM_007406139.1"/>
</dbReference>
<evidence type="ECO:0000313" key="8">
    <source>
        <dbReference type="EMBL" id="EGG10732.1"/>
    </source>
</evidence>
<proteinExistence type="predicted"/>
<dbReference type="Proteomes" id="UP000001072">
    <property type="component" value="Unassembled WGS sequence"/>
</dbReference>
<dbReference type="EMBL" id="GL883094">
    <property type="protein sequence ID" value="EGG10732.1"/>
    <property type="molecule type" value="Genomic_DNA"/>
</dbReference>
<protein>
    <recommendedName>
        <fullName evidence="2 5">peptidylprolyl isomerase</fullName>
        <ecNumber evidence="2 5">5.2.1.8</ecNumber>
    </recommendedName>
</protein>
<accession>F4RAR8</accession>
<dbReference type="HOGENOM" id="CLU_013615_7_2_1"/>
<dbReference type="Gene3D" id="3.10.50.40">
    <property type="match status" value="1"/>
</dbReference>